<dbReference type="AlphaFoldDB" id="A0A6J6ETA9"/>
<dbReference type="InterPro" id="IPR026045">
    <property type="entry name" value="Ferric-bd"/>
</dbReference>
<dbReference type="GO" id="GO:0030288">
    <property type="term" value="C:outer membrane-bounded periplasmic space"/>
    <property type="evidence" value="ECO:0007669"/>
    <property type="project" value="TreeGrafter"/>
</dbReference>
<dbReference type="SUPFAM" id="SSF53850">
    <property type="entry name" value="Periplasmic binding protein-like II"/>
    <property type="match status" value="1"/>
</dbReference>
<evidence type="ECO:0000256" key="2">
    <source>
        <dbReference type="ARBA" id="ARBA00022729"/>
    </source>
</evidence>
<evidence type="ECO:0000256" key="1">
    <source>
        <dbReference type="ARBA" id="ARBA00008520"/>
    </source>
</evidence>
<keyword evidence="2" id="KW-0732">Signal</keyword>
<proteinExistence type="inferred from homology"/>
<dbReference type="EMBL" id="CAEZTT010000052">
    <property type="protein sequence ID" value="CAB4576008.1"/>
    <property type="molecule type" value="Genomic_DNA"/>
</dbReference>
<dbReference type="CDD" id="cd13543">
    <property type="entry name" value="PBP2_Fbp"/>
    <property type="match status" value="1"/>
</dbReference>
<dbReference type="PANTHER" id="PTHR30006:SF15">
    <property type="entry name" value="IRON-UTILIZATION PERIPLASMIC PROTEIN"/>
    <property type="match status" value="1"/>
</dbReference>
<protein>
    <submittedName>
        <fullName evidence="3">Unannotated protein</fullName>
    </submittedName>
</protein>
<dbReference type="PIRSF" id="PIRSF002825">
    <property type="entry name" value="CfbpA"/>
    <property type="match status" value="1"/>
</dbReference>
<evidence type="ECO:0000313" key="3">
    <source>
        <dbReference type="EMBL" id="CAB4576008.1"/>
    </source>
</evidence>
<accession>A0A6J6ETA9</accession>
<reference evidence="3" key="1">
    <citation type="submission" date="2020-05" db="EMBL/GenBank/DDBJ databases">
        <authorList>
            <person name="Chiriac C."/>
            <person name="Salcher M."/>
            <person name="Ghai R."/>
            <person name="Kavagutti S V."/>
        </authorList>
    </citation>
    <scope>NUCLEOTIDE SEQUENCE</scope>
</reference>
<dbReference type="InterPro" id="IPR006059">
    <property type="entry name" value="SBP"/>
</dbReference>
<name>A0A6J6ETA9_9ZZZZ</name>
<sequence length="344" mass="36361">MNLRKYFGLATVVALILSLTACAADSDQATGEGDSLSGTELTVYSGRSEEFIGPFFADFEAATGIELNVRYGDSAELAAQLLEEGDNSPADIFISQDAGSLGAVAEAGMLATLESEVLSLVPAEYAAASGNWVGITGRARVFAYDPIKVTELPTSIDDLLDPKWDGKIGFAPTNASFQGFVTALRQLRGDVAAEAWLTGLAANNPVPYEKNTMIVEAINAGQIEIGLTNHYYVYTVADGLGTEINVKDGFFAAGDPGNLINVSGAGVLNTAANSAGAVELIKFLLSDESQNRFVTDTYEYSVLPNIPAPQDLPSFLEIGSPIVDLDALKDVRKTQEMLIRAGLL</sequence>
<dbReference type="PROSITE" id="PS51257">
    <property type="entry name" value="PROKAR_LIPOPROTEIN"/>
    <property type="match status" value="1"/>
</dbReference>
<dbReference type="Gene3D" id="3.40.190.10">
    <property type="entry name" value="Periplasmic binding protein-like II"/>
    <property type="match status" value="2"/>
</dbReference>
<dbReference type="Pfam" id="PF13416">
    <property type="entry name" value="SBP_bac_8"/>
    <property type="match status" value="1"/>
</dbReference>
<organism evidence="3">
    <name type="scientific">freshwater metagenome</name>
    <dbReference type="NCBI Taxonomy" id="449393"/>
    <lineage>
        <taxon>unclassified sequences</taxon>
        <taxon>metagenomes</taxon>
        <taxon>ecological metagenomes</taxon>
    </lineage>
</organism>
<comment type="similarity">
    <text evidence="1">Belongs to the bacterial solute-binding protein 1 family.</text>
</comment>
<gene>
    <name evidence="3" type="ORF">UFOPK1726_00569</name>
</gene>
<dbReference type="PANTHER" id="PTHR30006">
    <property type="entry name" value="THIAMINE-BINDING PERIPLASMIC PROTEIN-RELATED"/>
    <property type="match status" value="1"/>
</dbReference>